<feature type="transmembrane region" description="Helical" evidence="1">
    <location>
        <begin position="22"/>
        <end position="43"/>
    </location>
</feature>
<feature type="transmembrane region" description="Helical" evidence="1">
    <location>
        <begin position="149"/>
        <end position="169"/>
    </location>
</feature>
<sequence length="232" mass="26100">MESSIGLWTLTPFGVDRGAEDIILLLLLVLLLLPAFMQMWVGSLLPRSVDALLYNRGHIFFRNLVHRVSIGTYALLGGLQRHLLVGVTSFLLLRYYADFSSSELWTTLSQVGLLALCSLILSGLYLGLNRLLPGIYLDSTFYLHWVRHYSILEWLWPLPLYLSSLMLLAGVWQDVALWLTVAVILLWRLALIVPTARWLGEAGVTPLLISLYLCSQEVAPLAYLIGFGMLIL</sequence>
<feature type="transmembrane region" description="Helical" evidence="1">
    <location>
        <begin position="207"/>
        <end position="231"/>
    </location>
</feature>
<dbReference type="Proteomes" id="UP000006545">
    <property type="component" value="Chromosome"/>
</dbReference>
<evidence type="ECO:0000256" key="1">
    <source>
        <dbReference type="SAM" id="Phobius"/>
    </source>
</evidence>
<feature type="transmembrane region" description="Helical" evidence="1">
    <location>
        <begin position="175"/>
        <end position="195"/>
    </location>
</feature>
<dbReference type="EMBL" id="CP002689">
    <property type="protein sequence ID" value="AEE12500.1"/>
    <property type="molecule type" value="Genomic_DNA"/>
</dbReference>
<dbReference type="Pfam" id="PF14093">
    <property type="entry name" value="DUF4271"/>
    <property type="match status" value="1"/>
</dbReference>
<dbReference type="AlphaFoldDB" id="F4KNU2"/>
<evidence type="ECO:0000313" key="2">
    <source>
        <dbReference type="EMBL" id="AEE12500.1"/>
    </source>
</evidence>
<organism evidence="2 3">
    <name type="scientific">Porphyromonas asaccharolytica (strain ATCC 25260 / DSM 20707 / BCRC 10618 / CCUG 7834 / JCM 6326 / LMG 13178 / VPI 4198 / B440)</name>
    <name type="common">Bacteroides asaccharolyticus</name>
    <dbReference type="NCBI Taxonomy" id="879243"/>
    <lineage>
        <taxon>Bacteria</taxon>
        <taxon>Pseudomonadati</taxon>
        <taxon>Bacteroidota</taxon>
        <taxon>Bacteroidia</taxon>
        <taxon>Bacteroidales</taxon>
        <taxon>Porphyromonadaceae</taxon>
        <taxon>Porphyromonas</taxon>
    </lineage>
</organism>
<dbReference type="InterPro" id="IPR025367">
    <property type="entry name" value="DUF4271"/>
</dbReference>
<dbReference type="HOGENOM" id="CLU_1194006_0_0_10"/>
<keyword evidence="1" id="KW-1133">Transmembrane helix</keyword>
<dbReference type="RefSeq" id="WP_013760093.1">
    <property type="nucleotide sequence ID" value="NC_015501.1"/>
</dbReference>
<dbReference type="KEGG" id="pah:Poras_0547"/>
<gene>
    <name evidence="2" type="ordered locus">Poras_0547</name>
</gene>
<accession>F4KNU2</accession>
<reference evidence="3" key="1">
    <citation type="submission" date="2011-04" db="EMBL/GenBank/DDBJ databases">
        <title>The complete genome of Porphyromonas asaccharolytica DSM 20707.</title>
        <authorList>
            <person name="Lucas S."/>
            <person name="Han J."/>
            <person name="Lapidus A."/>
            <person name="Bruce D."/>
            <person name="Goodwin L."/>
            <person name="Pitluck S."/>
            <person name="Peters L."/>
            <person name="Kyrpides N."/>
            <person name="Mavromatis K."/>
            <person name="Ivanova N."/>
            <person name="Ovchinnikova G."/>
            <person name="Pagani I."/>
            <person name="Lu M."/>
            <person name="Detter J.C."/>
            <person name="Tapia R."/>
            <person name="Han C."/>
            <person name="Land M."/>
            <person name="Hauser L."/>
            <person name="Markowitz V."/>
            <person name="Cheng J.-F."/>
            <person name="Hugenholtz P."/>
            <person name="Woyke T."/>
            <person name="Wu D."/>
            <person name="Gronow S."/>
            <person name="Wellnitz S."/>
            <person name="Brambilla E."/>
            <person name="Klenk H.-P."/>
            <person name="Eisen J.A."/>
        </authorList>
    </citation>
    <scope>NUCLEOTIDE SEQUENCE [LARGE SCALE GENOMIC DNA]</scope>
    <source>
        <strain evidence="3">ATCC 25260 / DSM 20707 / VPI 4198</strain>
    </source>
</reference>
<protein>
    <submittedName>
        <fullName evidence="2">Uncharacterized protein</fullName>
    </submittedName>
</protein>
<keyword evidence="1" id="KW-0472">Membrane</keyword>
<feature type="transmembrane region" description="Helical" evidence="1">
    <location>
        <begin position="104"/>
        <end position="128"/>
    </location>
</feature>
<feature type="transmembrane region" description="Helical" evidence="1">
    <location>
        <begin position="64"/>
        <end position="84"/>
    </location>
</feature>
<dbReference type="OrthoDB" id="1014293at2"/>
<dbReference type="STRING" id="879243.Poras_0547"/>
<name>F4KNU2_PORAD</name>
<evidence type="ECO:0000313" key="3">
    <source>
        <dbReference type="Proteomes" id="UP000006545"/>
    </source>
</evidence>
<keyword evidence="1" id="KW-0812">Transmembrane</keyword>
<keyword evidence="3" id="KW-1185">Reference proteome</keyword>
<proteinExistence type="predicted"/>